<dbReference type="Proteomes" id="UP001215598">
    <property type="component" value="Unassembled WGS sequence"/>
</dbReference>
<keyword evidence="1" id="KW-0479">Metal-binding</keyword>
<feature type="region of interest" description="Disordered" evidence="5">
    <location>
        <begin position="486"/>
        <end position="566"/>
    </location>
</feature>
<dbReference type="InterPro" id="IPR002893">
    <property type="entry name" value="Znf_MYND"/>
</dbReference>
<keyword evidence="2 4" id="KW-0863">Zinc-finger</keyword>
<evidence type="ECO:0000256" key="1">
    <source>
        <dbReference type="ARBA" id="ARBA00022723"/>
    </source>
</evidence>
<dbReference type="EMBL" id="JARKIB010000332">
    <property type="protein sequence ID" value="KAJ7713985.1"/>
    <property type="molecule type" value="Genomic_DNA"/>
</dbReference>
<evidence type="ECO:0000259" key="6">
    <source>
        <dbReference type="PROSITE" id="PS50865"/>
    </source>
</evidence>
<dbReference type="AlphaFoldDB" id="A0AAD7H7M3"/>
<sequence>MSSTPVEPTPESPLQRKRHEDIIMAVIFQRLLKERKVATKDMGIPLCLKTFSPLDWNIPFQEAYLQKYAPNVEPAAFASWQFEHPKLDVDAIPYLGNLPACMRAIVAASKTLLEAEGALVALAIEKLVDGDFEAVWTALDVGAKQDLVLDGLVRAAYIAREYSRFNCPEMCLFTLVGERAGSDKNYSLISLLKAIVAHDPTGNGFVKSLYLFSHPAADLEYFFVDDPSYSDAWRALGYLRIIQRNFYIVQTLLGILKAHSGEAAPKISPWAAWDAEADEDSQNTCSCCHAAAKDEGITLKKCSKCLLVSYCSKDCQLRDWRDHKKLCGVDAEKFDLTLVTPSPRTLSLFIGCPTPDANFVRSPALWRQIRYLSKPDSCSGDYHFDTAPGCTRSIRIPDPLLRPMFLVARRRAMTSGDICAVSKMHEMLMCFQHAGLFNLTPTQIRSQLEREYRVVLPVVGAGPFGPVPTLMEVAEEVRYARRREALGEEEAAESDDGGSSDDGVVDLDEVFAEWGDKPEQDDADDEGFESQWEDVDSDEEETARESDEEEDTEGEYEEDSAGDDEV</sequence>
<name>A0AAD7H7M3_9AGAR</name>
<evidence type="ECO:0000256" key="4">
    <source>
        <dbReference type="PROSITE-ProRule" id="PRU00134"/>
    </source>
</evidence>
<dbReference type="PROSITE" id="PS50865">
    <property type="entry name" value="ZF_MYND_2"/>
    <property type="match status" value="1"/>
</dbReference>
<feature type="compositionally biased region" description="Acidic residues" evidence="5">
    <location>
        <begin position="487"/>
        <end position="511"/>
    </location>
</feature>
<evidence type="ECO:0000256" key="2">
    <source>
        <dbReference type="ARBA" id="ARBA00022771"/>
    </source>
</evidence>
<evidence type="ECO:0000256" key="3">
    <source>
        <dbReference type="ARBA" id="ARBA00022833"/>
    </source>
</evidence>
<feature type="compositionally biased region" description="Acidic residues" evidence="5">
    <location>
        <begin position="521"/>
        <end position="566"/>
    </location>
</feature>
<dbReference type="Gene3D" id="6.10.140.2220">
    <property type="match status" value="1"/>
</dbReference>
<dbReference type="SUPFAM" id="SSF144232">
    <property type="entry name" value="HIT/MYND zinc finger-like"/>
    <property type="match status" value="1"/>
</dbReference>
<dbReference type="PROSITE" id="PS01360">
    <property type="entry name" value="ZF_MYND_1"/>
    <property type="match status" value="1"/>
</dbReference>
<keyword evidence="3" id="KW-0862">Zinc</keyword>
<keyword evidence="8" id="KW-1185">Reference proteome</keyword>
<reference evidence="7" key="1">
    <citation type="submission" date="2023-03" db="EMBL/GenBank/DDBJ databases">
        <title>Massive genome expansion in bonnet fungi (Mycena s.s.) driven by repeated elements and novel gene families across ecological guilds.</title>
        <authorList>
            <consortium name="Lawrence Berkeley National Laboratory"/>
            <person name="Harder C.B."/>
            <person name="Miyauchi S."/>
            <person name="Viragh M."/>
            <person name="Kuo A."/>
            <person name="Thoen E."/>
            <person name="Andreopoulos B."/>
            <person name="Lu D."/>
            <person name="Skrede I."/>
            <person name="Drula E."/>
            <person name="Henrissat B."/>
            <person name="Morin E."/>
            <person name="Kohler A."/>
            <person name="Barry K."/>
            <person name="LaButti K."/>
            <person name="Morin E."/>
            <person name="Salamov A."/>
            <person name="Lipzen A."/>
            <person name="Mereny Z."/>
            <person name="Hegedus B."/>
            <person name="Baldrian P."/>
            <person name="Stursova M."/>
            <person name="Weitz H."/>
            <person name="Taylor A."/>
            <person name="Grigoriev I.V."/>
            <person name="Nagy L.G."/>
            <person name="Martin F."/>
            <person name="Kauserud H."/>
        </authorList>
    </citation>
    <scope>NUCLEOTIDE SEQUENCE</scope>
    <source>
        <strain evidence="7">CBHHK182m</strain>
    </source>
</reference>
<gene>
    <name evidence="7" type="ORF">B0H16DRAFT_1619628</name>
</gene>
<accession>A0AAD7H7M3</accession>
<protein>
    <recommendedName>
        <fullName evidence="6">MYND-type domain-containing protein</fullName>
    </recommendedName>
</protein>
<proteinExistence type="predicted"/>
<evidence type="ECO:0000313" key="8">
    <source>
        <dbReference type="Proteomes" id="UP001215598"/>
    </source>
</evidence>
<feature type="domain" description="MYND-type" evidence="6">
    <location>
        <begin position="285"/>
        <end position="327"/>
    </location>
</feature>
<dbReference type="GO" id="GO:0008270">
    <property type="term" value="F:zinc ion binding"/>
    <property type="evidence" value="ECO:0007669"/>
    <property type="project" value="UniProtKB-KW"/>
</dbReference>
<organism evidence="7 8">
    <name type="scientific">Mycena metata</name>
    <dbReference type="NCBI Taxonomy" id="1033252"/>
    <lineage>
        <taxon>Eukaryota</taxon>
        <taxon>Fungi</taxon>
        <taxon>Dikarya</taxon>
        <taxon>Basidiomycota</taxon>
        <taxon>Agaricomycotina</taxon>
        <taxon>Agaricomycetes</taxon>
        <taxon>Agaricomycetidae</taxon>
        <taxon>Agaricales</taxon>
        <taxon>Marasmiineae</taxon>
        <taxon>Mycenaceae</taxon>
        <taxon>Mycena</taxon>
    </lineage>
</organism>
<evidence type="ECO:0000313" key="7">
    <source>
        <dbReference type="EMBL" id="KAJ7713985.1"/>
    </source>
</evidence>
<evidence type="ECO:0000256" key="5">
    <source>
        <dbReference type="SAM" id="MobiDB-lite"/>
    </source>
</evidence>
<comment type="caution">
    <text evidence="7">The sequence shown here is derived from an EMBL/GenBank/DDBJ whole genome shotgun (WGS) entry which is preliminary data.</text>
</comment>
<dbReference type="Pfam" id="PF01753">
    <property type="entry name" value="zf-MYND"/>
    <property type="match status" value="1"/>
</dbReference>